<dbReference type="PANTHER" id="PTHR33116">
    <property type="entry name" value="REVERSE TRANSCRIPTASE ZINC-BINDING DOMAIN-CONTAINING PROTEIN-RELATED-RELATED"/>
    <property type="match status" value="1"/>
</dbReference>
<gene>
    <name evidence="3" type="ORF">Tco_1079634</name>
</gene>
<keyword evidence="3" id="KW-0548">Nucleotidyltransferase</keyword>
<dbReference type="SUPFAM" id="SSF56672">
    <property type="entry name" value="DNA/RNA polymerases"/>
    <property type="match status" value="1"/>
</dbReference>
<keyword evidence="1" id="KW-0175">Coiled coil</keyword>
<dbReference type="Proteomes" id="UP001151760">
    <property type="component" value="Unassembled WGS sequence"/>
</dbReference>
<comment type="caution">
    <text evidence="3">The sequence shown here is derived from an EMBL/GenBank/DDBJ whole genome shotgun (WGS) entry which is preliminary data.</text>
</comment>
<dbReference type="GO" id="GO:0003964">
    <property type="term" value="F:RNA-directed DNA polymerase activity"/>
    <property type="evidence" value="ECO:0007669"/>
    <property type="project" value="UniProtKB-KW"/>
</dbReference>
<evidence type="ECO:0000259" key="2">
    <source>
        <dbReference type="PROSITE" id="PS50878"/>
    </source>
</evidence>
<dbReference type="Pfam" id="PF03372">
    <property type="entry name" value="Exo_endo_phos"/>
    <property type="match status" value="1"/>
</dbReference>
<evidence type="ECO:0000313" key="4">
    <source>
        <dbReference type="Proteomes" id="UP001151760"/>
    </source>
</evidence>
<dbReference type="InterPro" id="IPR043502">
    <property type="entry name" value="DNA/RNA_pol_sf"/>
</dbReference>
<dbReference type="EMBL" id="BQNB010019955">
    <property type="protein sequence ID" value="GJT90789.1"/>
    <property type="molecule type" value="Genomic_DNA"/>
</dbReference>
<reference evidence="3" key="1">
    <citation type="journal article" date="2022" name="Int. J. Mol. Sci.">
        <title>Draft Genome of Tanacetum Coccineum: Genomic Comparison of Closely Related Tanacetum-Family Plants.</title>
        <authorList>
            <person name="Yamashiro T."/>
            <person name="Shiraishi A."/>
            <person name="Nakayama K."/>
            <person name="Satake H."/>
        </authorList>
    </citation>
    <scope>NUCLEOTIDE SEQUENCE</scope>
</reference>
<dbReference type="Gene3D" id="3.60.10.10">
    <property type="entry name" value="Endonuclease/exonuclease/phosphatase"/>
    <property type="match status" value="1"/>
</dbReference>
<keyword evidence="4" id="KW-1185">Reference proteome</keyword>
<dbReference type="SUPFAM" id="SSF56219">
    <property type="entry name" value="DNase I-like"/>
    <property type="match status" value="1"/>
</dbReference>
<evidence type="ECO:0000256" key="1">
    <source>
        <dbReference type="SAM" id="Coils"/>
    </source>
</evidence>
<protein>
    <submittedName>
        <fullName evidence="3">RNA-directed DNA polymerase, eukaryota, reverse transcriptase zinc-binding domain protein</fullName>
    </submittedName>
</protein>
<sequence length="1112" mass="128008">MEMSSRTANGGPNLLFSMDFKAGIWNIRGMSSSIKQDEVSNFIVKEKLHVCAILETHLKSSMLDKVCSKVLGQWDWLTNMKHSDKGCRIIMGWNSAHINLICVCMSKQSILCMVKNTDDKLISFMTFVYASNDGMERRDLWRDLNRHKVIVNGHPWAMCGDFNVTLNLNEHSAGNSFFSTDMMEFKDCVNQIEAEDLTSAWLYFTWTKNLQKVKMGDYSGILKKLDRVLVNEDFISQYSQGHVVFLPYLISDHSPTFLIIPNGVKRKKKSFKFANYITEKEEFCKIVEDGWNTNVEGLCMYNLVKKLKLLKHPLNNLNWKNGNLIEKVQKLKEELENIQIAIDADPHNKSLRESGSTILEKYIEAVNDEEKLLFQKCKIKWLSYGDKNNTFFHKMLKGRYQRNRIQVIHDINGQRFEGDQVAQQFVNHFKNFLGVNIPVTPIVDSDSIFTKKITEREANYMVRPVTDKEIKDAMFSIDDNKAPGPDGFSAKFFKKAWHIVGTDVCNAVKEFFSSGKLLGELNATIISLIPKINTPLVTTDFRPIACCNVVYKCISKVLTERIKGCLDKLINKNQSAFIPGRLIQDNILLAQDLMHGYNRIGGPKRVAFKIDIQKAYDTVNWDFMENLLHYYGFHEQMRKWIMLCITTVKFSININGESCGFFNGGRGLRQGDPMSPYLFTMVMEYFTLVMEKNVRNSPEFNYHFGCKQLKITHICFADDLLVFFHGDTNSVSLIKNSIDEFGSCSGLLPNFNKSTVFFGSISEEDQQELLNILPFGKGKLPMKYLGVPLISKRLGVNDCKNLIDKVKTKINHWRNKFLTYAGKLQLIAYVLESIQSYWCCVFLLPKTVVNDINRIMKNFLWSQSDESKGKAKVAWKAICKPKREGGLGLKDLMIWNQALLVKHLWNIANKKDTLWVKWVNTVKLKGGSLWVIQKEECDSWGWKNLLTIRDLIKNHICYKIGDGKSTYMWYDNWSGKGSLINIVTYRDLYNARLDKDCYVADMICDNGWKNASEWTDNLSFLSSTEVPVIDRGKRDTVVWIANNGSPSKFNMRNVYDDLRVQNEENLMKYSVYDQRWDGIVSSLAEKPCINNIWSVIRRLCLGAAVYLVPDIH</sequence>
<organism evidence="3 4">
    <name type="scientific">Tanacetum coccineum</name>
    <dbReference type="NCBI Taxonomy" id="301880"/>
    <lineage>
        <taxon>Eukaryota</taxon>
        <taxon>Viridiplantae</taxon>
        <taxon>Streptophyta</taxon>
        <taxon>Embryophyta</taxon>
        <taxon>Tracheophyta</taxon>
        <taxon>Spermatophyta</taxon>
        <taxon>Magnoliopsida</taxon>
        <taxon>eudicotyledons</taxon>
        <taxon>Gunneridae</taxon>
        <taxon>Pentapetalae</taxon>
        <taxon>asterids</taxon>
        <taxon>campanulids</taxon>
        <taxon>Asterales</taxon>
        <taxon>Asteraceae</taxon>
        <taxon>Asteroideae</taxon>
        <taxon>Anthemideae</taxon>
        <taxon>Anthemidinae</taxon>
        <taxon>Tanacetum</taxon>
    </lineage>
</organism>
<dbReference type="PANTHER" id="PTHR33116:SF84">
    <property type="entry name" value="RNA-DIRECTED DNA POLYMERASE"/>
    <property type="match status" value="1"/>
</dbReference>
<dbReference type="Pfam" id="PF00078">
    <property type="entry name" value="RVT_1"/>
    <property type="match status" value="1"/>
</dbReference>
<proteinExistence type="predicted"/>
<feature type="domain" description="Reverse transcriptase" evidence="2">
    <location>
        <begin position="510"/>
        <end position="789"/>
    </location>
</feature>
<keyword evidence="3" id="KW-0808">Transferase</keyword>
<feature type="coiled-coil region" evidence="1">
    <location>
        <begin position="314"/>
        <end position="341"/>
    </location>
</feature>
<name>A0ABQ5HSL4_9ASTR</name>
<evidence type="ECO:0000313" key="3">
    <source>
        <dbReference type="EMBL" id="GJT90789.1"/>
    </source>
</evidence>
<keyword evidence="3" id="KW-0695">RNA-directed DNA polymerase</keyword>
<accession>A0ABQ5HSL4</accession>
<reference evidence="3" key="2">
    <citation type="submission" date="2022-01" db="EMBL/GenBank/DDBJ databases">
        <authorList>
            <person name="Yamashiro T."/>
            <person name="Shiraishi A."/>
            <person name="Satake H."/>
            <person name="Nakayama K."/>
        </authorList>
    </citation>
    <scope>NUCLEOTIDE SEQUENCE</scope>
</reference>
<dbReference type="InterPro" id="IPR000477">
    <property type="entry name" value="RT_dom"/>
</dbReference>
<dbReference type="InterPro" id="IPR005135">
    <property type="entry name" value="Endo/exonuclease/phosphatase"/>
</dbReference>
<dbReference type="PROSITE" id="PS50878">
    <property type="entry name" value="RT_POL"/>
    <property type="match status" value="1"/>
</dbReference>
<dbReference type="InterPro" id="IPR036691">
    <property type="entry name" value="Endo/exonu/phosph_ase_sf"/>
</dbReference>
<dbReference type="CDD" id="cd01650">
    <property type="entry name" value="RT_nLTR_like"/>
    <property type="match status" value="1"/>
</dbReference>